<dbReference type="FunFam" id="3.10.20.90:FF:000041">
    <property type="entry name" value="large proline-rich protein BAG6 isoform X1"/>
    <property type="match status" value="1"/>
</dbReference>
<dbReference type="GO" id="GO:0006325">
    <property type="term" value="P:chromatin organization"/>
    <property type="evidence" value="ECO:0007669"/>
    <property type="project" value="UniProtKB-KW"/>
</dbReference>
<dbReference type="InterPro" id="IPR029071">
    <property type="entry name" value="Ubiquitin-like_domsf"/>
</dbReference>
<dbReference type="Proteomes" id="UP000827986">
    <property type="component" value="Unassembled WGS sequence"/>
</dbReference>
<keyword evidence="4" id="KW-0813">Transport</keyword>
<evidence type="ECO:0000313" key="15">
    <source>
        <dbReference type="Proteomes" id="UP000827986"/>
    </source>
</evidence>
<evidence type="ECO:0000256" key="11">
    <source>
        <dbReference type="ARBA" id="ARBA00030033"/>
    </source>
</evidence>
<name>A0A9D4B0C5_9SAUR</name>
<dbReference type="CDD" id="cd01809">
    <property type="entry name" value="Ubl_BAG6"/>
    <property type="match status" value="1"/>
</dbReference>
<keyword evidence="8" id="KW-0156">Chromatin regulator</keyword>
<dbReference type="InterPro" id="IPR000626">
    <property type="entry name" value="Ubiquitin-like_dom"/>
</dbReference>
<evidence type="ECO:0000256" key="12">
    <source>
        <dbReference type="SAM" id="MobiDB-lite"/>
    </source>
</evidence>
<evidence type="ECO:0000256" key="3">
    <source>
        <dbReference type="ARBA" id="ARBA00004550"/>
    </source>
</evidence>
<dbReference type="InterPro" id="IPR048926">
    <property type="entry name" value="Bag6_BAGS"/>
</dbReference>
<feature type="region of interest" description="Disordered" evidence="12">
    <location>
        <begin position="469"/>
        <end position="530"/>
    </location>
</feature>
<dbReference type="GO" id="GO:0006915">
    <property type="term" value="P:apoptotic process"/>
    <property type="evidence" value="ECO:0007669"/>
    <property type="project" value="UniProtKB-KW"/>
</dbReference>
<feature type="compositionally biased region" description="Low complexity" evidence="12">
    <location>
        <begin position="742"/>
        <end position="751"/>
    </location>
</feature>
<feature type="compositionally biased region" description="Pro residues" evidence="12">
    <location>
        <begin position="296"/>
        <end position="313"/>
    </location>
</feature>
<feature type="region of interest" description="Disordered" evidence="12">
    <location>
        <begin position="1114"/>
        <end position="1153"/>
    </location>
</feature>
<feature type="compositionally biased region" description="Low complexity" evidence="12">
    <location>
        <begin position="1141"/>
        <end position="1152"/>
    </location>
</feature>
<dbReference type="Pfam" id="PF20960">
    <property type="entry name" value="Bag6_BAGS"/>
    <property type="match status" value="1"/>
</dbReference>
<feature type="region of interest" description="Disordered" evidence="12">
    <location>
        <begin position="635"/>
        <end position="661"/>
    </location>
</feature>
<evidence type="ECO:0000256" key="5">
    <source>
        <dbReference type="ARBA" id="ARBA00022490"/>
    </source>
</evidence>
<dbReference type="SMART" id="SM00213">
    <property type="entry name" value="UBQ"/>
    <property type="match status" value="1"/>
</dbReference>
<reference evidence="14" key="1">
    <citation type="submission" date="2021-09" db="EMBL/GenBank/DDBJ databases">
        <title>The genome of Mauremys mutica provides insights into the evolution of semi-aquatic lifestyle.</title>
        <authorList>
            <person name="Gong S."/>
            <person name="Gao Y."/>
        </authorList>
    </citation>
    <scope>NUCLEOTIDE SEQUENCE</scope>
    <source>
        <strain evidence="14">MM-2020</strain>
        <tissue evidence="14">Muscle</tissue>
    </source>
</reference>
<dbReference type="InterPro" id="IPR021925">
    <property type="entry name" value="BAG6"/>
</dbReference>
<feature type="region of interest" description="Disordered" evidence="12">
    <location>
        <begin position="1240"/>
        <end position="1262"/>
    </location>
</feature>
<feature type="compositionally biased region" description="Low complexity" evidence="12">
    <location>
        <begin position="685"/>
        <end position="734"/>
    </location>
</feature>
<dbReference type="GO" id="GO:0005576">
    <property type="term" value="C:extracellular region"/>
    <property type="evidence" value="ECO:0007669"/>
    <property type="project" value="UniProtKB-SubCell"/>
</dbReference>
<dbReference type="Pfam" id="PF12057">
    <property type="entry name" value="BAG6"/>
    <property type="match status" value="1"/>
</dbReference>
<keyword evidence="6" id="KW-0964">Secreted</keyword>
<feature type="compositionally biased region" description="Low complexity" evidence="12">
    <location>
        <begin position="20"/>
        <end position="34"/>
    </location>
</feature>
<feature type="region of interest" description="Disordered" evidence="12">
    <location>
        <begin position="685"/>
        <end position="762"/>
    </location>
</feature>
<dbReference type="PANTHER" id="PTHR15204:SF0">
    <property type="entry name" value="LARGE PROLINE-RICH PROTEIN BAG6"/>
    <property type="match status" value="1"/>
</dbReference>
<feature type="compositionally biased region" description="Low complexity" evidence="12">
    <location>
        <begin position="183"/>
        <end position="204"/>
    </location>
</feature>
<evidence type="ECO:0000256" key="6">
    <source>
        <dbReference type="ARBA" id="ARBA00022525"/>
    </source>
</evidence>
<dbReference type="PROSITE" id="PS50053">
    <property type="entry name" value="UBIQUITIN_2"/>
    <property type="match status" value="1"/>
</dbReference>
<gene>
    <name evidence="14" type="ORF">KIL84_004819</name>
</gene>
<evidence type="ECO:0000256" key="10">
    <source>
        <dbReference type="ARBA" id="ARBA00023242"/>
    </source>
</evidence>
<feature type="compositionally biased region" description="Polar residues" evidence="12">
    <location>
        <begin position="518"/>
        <end position="528"/>
    </location>
</feature>
<comment type="caution">
    <text evidence="14">The sequence shown here is derived from an EMBL/GenBank/DDBJ whole genome shotgun (WGS) entry which is preliminary data.</text>
</comment>
<organism evidence="14 15">
    <name type="scientific">Mauremys mutica</name>
    <name type="common">yellowpond turtle</name>
    <dbReference type="NCBI Taxonomy" id="74926"/>
    <lineage>
        <taxon>Eukaryota</taxon>
        <taxon>Metazoa</taxon>
        <taxon>Chordata</taxon>
        <taxon>Craniata</taxon>
        <taxon>Vertebrata</taxon>
        <taxon>Euteleostomi</taxon>
        <taxon>Archelosauria</taxon>
        <taxon>Testudinata</taxon>
        <taxon>Testudines</taxon>
        <taxon>Cryptodira</taxon>
        <taxon>Durocryptodira</taxon>
        <taxon>Testudinoidea</taxon>
        <taxon>Geoemydidae</taxon>
        <taxon>Geoemydinae</taxon>
        <taxon>Mauremys</taxon>
    </lineage>
</organism>
<feature type="region of interest" description="Disordered" evidence="12">
    <location>
        <begin position="1277"/>
        <end position="1300"/>
    </location>
</feature>
<dbReference type="GO" id="GO:0051787">
    <property type="term" value="F:misfolded protein binding"/>
    <property type="evidence" value="ECO:0007669"/>
    <property type="project" value="TreeGrafter"/>
</dbReference>
<dbReference type="EMBL" id="JAHDVG010000466">
    <property type="protein sequence ID" value="KAH1183327.1"/>
    <property type="molecule type" value="Genomic_DNA"/>
</dbReference>
<feature type="compositionally biased region" description="Low complexity" evidence="12">
    <location>
        <begin position="326"/>
        <end position="337"/>
    </location>
</feature>
<evidence type="ECO:0000256" key="8">
    <source>
        <dbReference type="ARBA" id="ARBA00022853"/>
    </source>
</evidence>
<proteinExistence type="predicted"/>
<feature type="compositionally biased region" description="Gly residues" evidence="12">
    <location>
        <begin position="556"/>
        <end position="581"/>
    </location>
</feature>
<keyword evidence="7" id="KW-0053">Apoptosis</keyword>
<accession>A0A9D4B0C5</accession>
<feature type="region of interest" description="Disordered" evidence="12">
    <location>
        <begin position="1"/>
        <end position="101"/>
    </location>
</feature>
<keyword evidence="9" id="KW-0143">Chaperone</keyword>
<evidence type="ECO:0000256" key="4">
    <source>
        <dbReference type="ARBA" id="ARBA00022448"/>
    </source>
</evidence>
<feature type="region of interest" description="Disordered" evidence="12">
    <location>
        <begin position="550"/>
        <end position="584"/>
    </location>
</feature>
<dbReference type="SUPFAM" id="SSF54236">
    <property type="entry name" value="Ubiquitin-like"/>
    <property type="match status" value="1"/>
</dbReference>
<feature type="domain" description="Ubiquitin-like" evidence="13">
    <location>
        <begin position="112"/>
        <end position="172"/>
    </location>
</feature>
<feature type="region of interest" description="Disordered" evidence="12">
    <location>
        <begin position="182"/>
        <end position="216"/>
    </location>
</feature>
<evidence type="ECO:0000313" key="14">
    <source>
        <dbReference type="EMBL" id="KAH1183327.1"/>
    </source>
</evidence>
<dbReference type="GO" id="GO:0036503">
    <property type="term" value="P:ERAD pathway"/>
    <property type="evidence" value="ECO:0007669"/>
    <property type="project" value="TreeGrafter"/>
</dbReference>
<evidence type="ECO:0000256" key="1">
    <source>
        <dbReference type="ARBA" id="ARBA00004123"/>
    </source>
</evidence>
<feature type="compositionally biased region" description="Pro residues" evidence="12">
    <location>
        <begin position="816"/>
        <end position="842"/>
    </location>
</feature>
<dbReference type="Pfam" id="PF00240">
    <property type="entry name" value="ubiquitin"/>
    <property type="match status" value="1"/>
</dbReference>
<evidence type="ECO:0000256" key="7">
    <source>
        <dbReference type="ARBA" id="ARBA00022703"/>
    </source>
</evidence>
<dbReference type="PANTHER" id="PTHR15204">
    <property type="entry name" value="LARGE PROLINE-RICH PROTEIN BAG6"/>
    <property type="match status" value="1"/>
</dbReference>
<evidence type="ECO:0000256" key="9">
    <source>
        <dbReference type="ARBA" id="ARBA00023186"/>
    </source>
</evidence>
<feature type="region of interest" description="Disordered" evidence="12">
    <location>
        <begin position="812"/>
        <end position="866"/>
    </location>
</feature>
<dbReference type="GO" id="GO:0005634">
    <property type="term" value="C:nucleus"/>
    <property type="evidence" value="ECO:0007669"/>
    <property type="project" value="UniProtKB-SubCell"/>
</dbReference>
<protein>
    <recommendedName>
        <fullName evidence="11">BCL2-associated athanogene 6</fullName>
    </recommendedName>
</protein>
<dbReference type="GO" id="GO:0031593">
    <property type="term" value="F:polyubiquitin modification-dependent protein binding"/>
    <property type="evidence" value="ECO:0007669"/>
    <property type="project" value="TreeGrafter"/>
</dbReference>
<feature type="compositionally biased region" description="Pro residues" evidence="12">
    <location>
        <begin position="487"/>
        <end position="502"/>
    </location>
</feature>
<comment type="subcellular location">
    <subcellularLocation>
        <location evidence="2">Cytoplasm</location>
        <location evidence="2">Cytosol</location>
    </subcellularLocation>
    <subcellularLocation>
        <location evidence="1">Nucleus</location>
    </subcellularLocation>
    <subcellularLocation>
        <location evidence="3">Secreted</location>
        <location evidence="3">Extracellular exosome</location>
    </subcellularLocation>
</comment>
<feature type="compositionally biased region" description="Basic and acidic residues" evidence="12">
    <location>
        <begin position="7"/>
        <end position="19"/>
    </location>
</feature>
<evidence type="ECO:0000256" key="2">
    <source>
        <dbReference type="ARBA" id="ARBA00004514"/>
    </source>
</evidence>
<dbReference type="GO" id="GO:0071818">
    <property type="term" value="C:BAT3 complex"/>
    <property type="evidence" value="ECO:0007669"/>
    <property type="project" value="TreeGrafter"/>
</dbReference>
<evidence type="ECO:0000259" key="13">
    <source>
        <dbReference type="PROSITE" id="PS50053"/>
    </source>
</evidence>
<keyword evidence="10" id="KW-0539">Nucleus</keyword>
<dbReference type="Gene3D" id="3.10.20.90">
    <property type="entry name" value="Phosphatidylinositol 3-kinase Catalytic Subunit, Chain A, domain 1"/>
    <property type="match status" value="1"/>
</dbReference>
<feature type="region of interest" description="Disordered" evidence="12">
    <location>
        <begin position="287"/>
        <end position="354"/>
    </location>
</feature>
<keyword evidence="5" id="KW-0963">Cytoplasm</keyword>
<keyword evidence="15" id="KW-1185">Reference proteome</keyword>
<feature type="region of interest" description="Disordered" evidence="12">
    <location>
        <begin position="1196"/>
        <end position="1224"/>
    </location>
</feature>
<sequence length="1300" mass="136086">MRSRAQQRREAAGGSRSKEAPGPAAASPRSQPAASPRPGPDASPPRGRRTPRGTGSGAPGLGLHRKWLRLDRKFPPARPGGGASRTWRPSPSPRREGPLERGAGAMAEAENLEVMVKTLDSQTRTFTVEAEVTVKEFKEHIAGSVNIPAEKQRLIYQGRVLQDDKKLKEYNVGGKVIHLVERAPPQAQSPSSGGPSGASSASAPHNGIGGRGAGATVHDRNANSYVMVGTFNLPVSIMDPQPPSQIDGSSVDVHINMEQAPIQSEPRVRLVMAQHMLRDVQGILGRLEGRTNGQPQPMPENAPPAPDEPPPSTSPGQREPMEAADSEPPAAPGEESPQPGPEPPPAAEGAPNHPAPAEYVEVLLELRRVEEQLQPFLQRYQEILATASTTDYNNNTEGREEDQRIINLVGESMRLLGNTFVALSDLRCNLSCSAPRHLHVVRPMSHYAAPMVLQQAAIPIQINVGTTVTMTGNGARPSQPGSEGPAPTQPSPPVPAGAPSPGEPGRGPESQLGPGAAPTQTQGSQTSHPRVIRISHQTVEPVVMMHMNIQDSGSQAPGGGSGGTVPMGTAGPAGHGPGIAGGAAHVPLPSLPPELMQAVAHQITQQAMAAAASAATGQQVPGFQSAPTRVVIARPSAPSARPTHPGAPQAPGPATPGIGGNASLAQMISGLLGQLLMQPVLVAQGSGSSSASSSSSSSTTSTSTSSASFPAPASPPTASASAATTNTATTAAGGSSAGAPGGPVPSASSSAQPPPPTDDLHFSQLLGSLLGAAGPGVAGVGSPTITVAMPGMPGMPAFLQGMTDFLQATQMGAAPPQVPEQAPPPAPPPPPQPEAPPAPAPPLMSERVSGGERGRGRPPGGPEALTPEFFISVVQGVLSSMMGSLNAQQGSTESIASFIQRLSGTSNLFEPGTEGAIGFFGDLLSLICQNFSMVDVVMLLHGQFQPLQRVQPQLRRFFHQEYLGGREPSDHNVRVATHSLITGLQEYIRESFASVRVQDGVDITRTNLEFLQEHFSRIASHILRCADPTFGCRLLELCNQGLFECLALNLYCLRGERGALTAVINDRIRRLSADVNPSLVSWLTAMMGLRLQVVLEHMPVTEEQVLPYVRRVGEAPQPAPDEPMEVQAAEQPPEAVQRDNAASPAPATTAEEALARCPEPEPELGELPGEPAPDAEPWAAAVPPEWVPIIREDIQTQRRGKQQPPLSDAYLTGMPAKRRKTMRGDGPQLLLSEAVSRAAKAAGAKPLSGSESLSRELAEPALQEGYRQQLCADLQKRLREDPSFTPQRFPNAARAFGDEA</sequence>